<evidence type="ECO:0000256" key="1">
    <source>
        <dbReference type="PIRSR" id="PIRSR600760-2"/>
    </source>
</evidence>
<keyword evidence="1" id="KW-0460">Magnesium</keyword>
<dbReference type="Gene3D" id="3.30.540.10">
    <property type="entry name" value="Fructose-1,6-Bisphosphatase, subunit A, domain 1"/>
    <property type="match status" value="1"/>
</dbReference>
<evidence type="ECO:0000313" key="3">
    <source>
        <dbReference type="Proteomes" id="UP000529710"/>
    </source>
</evidence>
<dbReference type="RefSeq" id="WP_169078893.1">
    <property type="nucleotide sequence ID" value="NZ_JAAIIF010000006.1"/>
</dbReference>
<gene>
    <name evidence="2" type="ORF">G1C98_0481</name>
</gene>
<dbReference type="CDD" id="cd01637">
    <property type="entry name" value="IMPase_like"/>
    <property type="match status" value="1"/>
</dbReference>
<feature type="binding site" evidence="1">
    <location>
        <position position="230"/>
    </location>
    <ligand>
        <name>Mg(2+)</name>
        <dbReference type="ChEBI" id="CHEBI:18420"/>
        <label>1</label>
        <note>catalytic</note>
    </ligand>
</feature>
<comment type="cofactor">
    <cofactor evidence="1">
        <name>Mg(2+)</name>
        <dbReference type="ChEBI" id="CHEBI:18420"/>
    </cofactor>
</comment>
<dbReference type="PANTHER" id="PTHR20854:SF4">
    <property type="entry name" value="INOSITOL-1-MONOPHOSPHATASE-RELATED"/>
    <property type="match status" value="1"/>
</dbReference>
<dbReference type="SUPFAM" id="SSF56655">
    <property type="entry name" value="Carbohydrate phosphatase"/>
    <property type="match status" value="1"/>
</dbReference>
<feature type="binding site" evidence="1">
    <location>
        <position position="91"/>
    </location>
    <ligand>
        <name>Mg(2+)</name>
        <dbReference type="ChEBI" id="CHEBI:18420"/>
        <label>1</label>
        <note>catalytic</note>
    </ligand>
</feature>
<dbReference type="GO" id="GO:0046872">
    <property type="term" value="F:metal ion binding"/>
    <property type="evidence" value="ECO:0007669"/>
    <property type="project" value="UniProtKB-KW"/>
</dbReference>
<dbReference type="EMBL" id="JAAIIF010000006">
    <property type="protein sequence ID" value="NMM95745.1"/>
    <property type="molecule type" value="Genomic_DNA"/>
</dbReference>
<keyword evidence="3" id="KW-1185">Reference proteome</keyword>
<dbReference type="GO" id="GO:0008934">
    <property type="term" value="F:inositol monophosphate 1-phosphatase activity"/>
    <property type="evidence" value="ECO:0007669"/>
    <property type="project" value="TreeGrafter"/>
</dbReference>
<protein>
    <submittedName>
        <fullName evidence="2">Inositol monophosphatase</fullName>
    </submittedName>
</protein>
<dbReference type="Proteomes" id="UP000529710">
    <property type="component" value="Unassembled WGS sequence"/>
</dbReference>
<dbReference type="GO" id="GO:0007165">
    <property type="term" value="P:signal transduction"/>
    <property type="evidence" value="ECO:0007669"/>
    <property type="project" value="TreeGrafter"/>
</dbReference>
<proteinExistence type="predicted"/>
<feature type="binding site" evidence="1">
    <location>
        <position position="92"/>
    </location>
    <ligand>
        <name>Mg(2+)</name>
        <dbReference type="ChEBI" id="CHEBI:18420"/>
        <label>1</label>
        <note>catalytic</note>
    </ligand>
</feature>
<dbReference type="Gene3D" id="3.40.190.80">
    <property type="match status" value="1"/>
</dbReference>
<dbReference type="GO" id="GO:0006020">
    <property type="term" value="P:inositol metabolic process"/>
    <property type="evidence" value="ECO:0007669"/>
    <property type="project" value="TreeGrafter"/>
</dbReference>
<dbReference type="PANTHER" id="PTHR20854">
    <property type="entry name" value="INOSITOL MONOPHOSPHATASE"/>
    <property type="match status" value="1"/>
</dbReference>
<accession>A0A7Y0HT18</accession>
<comment type="caution">
    <text evidence="2">The sequence shown here is derived from an EMBL/GenBank/DDBJ whole genome shotgun (WGS) entry which is preliminary data.</text>
</comment>
<dbReference type="Pfam" id="PF00459">
    <property type="entry name" value="Inositol_P"/>
    <property type="match status" value="1"/>
</dbReference>
<keyword evidence="1" id="KW-0479">Metal-binding</keyword>
<dbReference type="InterPro" id="IPR000760">
    <property type="entry name" value="Inositol_monophosphatase-like"/>
</dbReference>
<sequence>MAQQENLRELAMKVVETVKAAGAHALQDQLNSHGTVITRGEDGRQFVSEVDNRLLRYVSGRLADIEHFDGFWQTRPAECRPGQRYWCVGKLDGAINYVRNMSEWAVTISLFEFNQEGSAQPMLGIVHAPALGETYVAVRGGGAVRIRNTPLGEKREKVVPSVTPNLEGAVVSFGMSYVPGESERALATVAALAGHHPADVKRVGPASLDLCKVADGTYDAYFEPELHEWDVPAISAAAVVVWEAQGALHRWDGSNIHWRQNNDIVCTNGLIDRELKPILAQQ</sequence>
<organism evidence="2 3">
    <name type="scientific">Bifidobacterium erythrocebi</name>
    <dbReference type="NCBI Taxonomy" id="2675325"/>
    <lineage>
        <taxon>Bacteria</taxon>
        <taxon>Bacillati</taxon>
        <taxon>Actinomycetota</taxon>
        <taxon>Actinomycetes</taxon>
        <taxon>Bifidobacteriales</taxon>
        <taxon>Bifidobacteriaceae</taxon>
        <taxon>Bifidobacterium</taxon>
    </lineage>
</organism>
<dbReference type="AlphaFoldDB" id="A0A7Y0HT18"/>
<evidence type="ECO:0000313" key="2">
    <source>
        <dbReference type="EMBL" id="NMM95745.1"/>
    </source>
</evidence>
<reference evidence="2 3" key="1">
    <citation type="submission" date="2020-02" db="EMBL/GenBank/DDBJ databases">
        <title>Characterization of phylogenetic diversity of novel bifidobacterial species isolated in Czech ZOOs.</title>
        <authorList>
            <person name="Lugli G.A."/>
            <person name="Vera N.B."/>
            <person name="Ventura M."/>
        </authorList>
    </citation>
    <scope>NUCLEOTIDE SEQUENCE [LARGE SCALE GENOMIC DNA]</scope>
    <source>
        <strain evidence="2 3">DSM 109960</strain>
    </source>
</reference>
<name>A0A7Y0HT18_9BIFI</name>